<dbReference type="Proteomes" id="UP000221857">
    <property type="component" value="Segment"/>
</dbReference>
<reference evidence="1 2" key="1">
    <citation type="journal article" date="2016" name="PLoS ONE">
        <title>Comparative Genome Analysis Provides Insights into the Pathogenicity of Flavobacterium psychrophilum.</title>
        <authorList>
            <person name="Castillo D."/>
            <person name="Christiansen R.H."/>
            <person name="Dalsgaard I."/>
            <person name="Madsen L."/>
            <person name="Espejo R."/>
            <person name="Middelboe M."/>
        </authorList>
    </citation>
    <scope>NUCLEOTIDE SEQUENCE [LARGE SCALE GENOMIC DNA]</scope>
</reference>
<dbReference type="KEGG" id="vg:40069647"/>
<dbReference type="GeneID" id="40069647"/>
<protein>
    <submittedName>
        <fullName evidence="1">Uncharacterized protein</fullName>
    </submittedName>
</protein>
<dbReference type="EMBL" id="KT876724">
    <property type="protein sequence ID" value="ALN97187.1"/>
    <property type="molecule type" value="Genomic_DNA"/>
</dbReference>
<accession>A0A141HR76</accession>
<sequence>MKELEEKKPDKIEITKQQVQEIQTVLEGKMRPQKNHTLFEVNLEKQTIEKAIFDELPAVKFEDAMKGNIVAQKKITKKPHCIYISALNIKNVIKIMARDYNIIVK</sequence>
<proteinExistence type="predicted"/>
<evidence type="ECO:0000313" key="2">
    <source>
        <dbReference type="Proteomes" id="UP000221857"/>
    </source>
</evidence>
<keyword evidence="2" id="KW-1185">Reference proteome</keyword>
<dbReference type="RefSeq" id="YP_009594130.1">
    <property type="nucleotide sequence ID" value="NC_041872.1"/>
</dbReference>
<evidence type="ECO:0000313" key="1">
    <source>
        <dbReference type="EMBL" id="ALN97187.1"/>
    </source>
</evidence>
<name>A0A141HR76_9CAUD</name>
<organism evidence="1 2">
    <name type="scientific">Flavobacterium phage FpV4</name>
    <dbReference type="NCBI Taxonomy" id="1740108"/>
    <lineage>
        <taxon>Viruses</taxon>
        <taxon>Duplodnaviria</taxon>
        <taxon>Heunggongvirae</taxon>
        <taxon>Uroviricota</taxon>
        <taxon>Caudoviricetes</taxon>
        <taxon>Fipvunavirus</taxon>
        <taxon>Fipvunavirus Fpv4</taxon>
    </lineage>
</organism>